<dbReference type="EMBL" id="JAODYH010000001">
    <property type="protein sequence ID" value="MCT9809018.1"/>
    <property type="molecule type" value="Genomic_DNA"/>
</dbReference>
<comment type="similarity">
    <text evidence="1">Belongs to the LysR transcriptional regulatory family.</text>
</comment>
<dbReference type="Pfam" id="PF03466">
    <property type="entry name" value="LysR_substrate"/>
    <property type="match status" value="1"/>
</dbReference>
<dbReference type="InterPro" id="IPR058163">
    <property type="entry name" value="LysR-type_TF_proteobact-type"/>
</dbReference>
<reference evidence="6 7" key="1">
    <citation type="submission" date="2022-09" db="EMBL/GenBank/DDBJ databases">
        <title>Draft genome of isolate Be4.</title>
        <authorList>
            <person name="Sanchez-Castro I."/>
            <person name="Martinez-Rodriguez P."/>
            <person name="Descostes M."/>
            <person name="Merroun M."/>
        </authorList>
    </citation>
    <scope>NUCLEOTIDE SEQUENCE [LARGE SCALE GENOMIC DNA]</scope>
    <source>
        <strain evidence="6 7">Be4</strain>
    </source>
</reference>
<dbReference type="Proteomes" id="UP001525968">
    <property type="component" value="Unassembled WGS sequence"/>
</dbReference>
<keyword evidence="7" id="KW-1185">Reference proteome</keyword>
<dbReference type="InterPro" id="IPR036388">
    <property type="entry name" value="WH-like_DNA-bd_sf"/>
</dbReference>
<evidence type="ECO:0000256" key="1">
    <source>
        <dbReference type="ARBA" id="ARBA00009437"/>
    </source>
</evidence>
<proteinExistence type="inferred from homology"/>
<dbReference type="PANTHER" id="PTHR30537:SF74">
    <property type="entry name" value="HTH-TYPE TRANSCRIPTIONAL REGULATOR TRPI"/>
    <property type="match status" value="1"/>
</dbReference>
<evidence type="ECO:0000313" key="7">
    <source>
        <dbReference type="Proteomes" id="UP001525968"/>
    </source>
</evidence>
<organism evidence="6 7">
    <name type="scientific">Acidovorax bellezanensis</name>
    <dbReference type="NCBI Taxonomy" id="2976702"/>
    <lineage>
        <taxon>Bacteria</taxon>
        <taxon>Pseudomonadati</taxon>
        <taxon>Pseudomonadota</taxon>
        <taxon>Betaproteobacteria</taxon>
        <taxon>Burkholderiales</taxon>
        <taxon>Comamonadaceae</taxon>
        <taxon>Acidovorax</taxon>
    </lineage>
</organism>
<dbReference type="RefSeq" id="WP_261497959.1">
    <property type="nucleotide sequence ID" value="NZ_JAODYH010000001.1"/>
</dbReference>
<evidence type="ECO:0000256" key="4">
    <source>
        <dbReference type="ARBA" id="ARBA00023163"/>
    </source>
</evidence>
<gene>
    <name evidence="6" type="ORF">N0K08_00050</name>
</gene>
<dbReference type="Gene3D" id="3.40.190.10">
    <property type="entry name" value="Periplasmic binding protein-like II"/>
    <property type="match status" value="2"/>
</dbReference>
<accession>A0ABT2PIR9</accession>
<keyword evidence="3" id="KW-0238">DNA-binding</keyword>
<evidence type="ECO:0000259" key="5">
    <source>
        <dbReference type="PROSITE" id="PS50931"/>
    </source>
</evidence>
<protein>
    <submittedName>
        <fullName evidence="6">LysR substrate-binding domain-containing protein</fullName>
    </submittedName>
</protein>
<dbReference type="InterPro" id="IPR005119">
    <property type="entry name" value="LysR_subst-bd"/>
</dbReference>
<keyword evidence="4" id="KW-0804">Transcription</keyword>
<dbReference type="PANTHER" id="PTHR30537">
    <property type="entry name" value="HTH-TYPE TRANSCRIPTIONAL REGULATOR"/>
    <property type="match status" value="1"/>
</dbReference>
<comment type="caution">
    <text evidence="6">The sequence shown here is derived from an EMBL/GenBank/DDBJ whole genome shotgun (WGS) entry which is preliminary data.</text>
</comment>
<dbReference type="Gene3D" id="1.10.10.10">
    <property type="entry name" value="Winged helix-like DNA-binding domain superfamily/Winged helix DNA-binding domain"/>
    <property type="match status" value="1"/>
</dbReference>
<dbReference type="InterPro" id="IPR036390">
    <property type="entry name" value="WH_DNA-bd_sf"/>
</dbReference>
<dbReference type="SUPFAM" id="SSF46785">
    <property type="entry name" value="Winged helix' DNA-binding domain"/>
    <property type="match status" value="1"/>
</dbReference>
<dbReference type="SUPFAM" id="SSF53850">
    <property type="entry name" value="Periplasmic binding protein-like II"/>
    <property type="match status" value="1"/>
</dbReference>
<evidence type="ECO:0000313" key="6">
    <source>
        <dbReference type="EMBL" id="MCT9809018.1"/>
    </source>
</evidence>
<name>A0ABT2PIR9_9BURK</name>
<dbReference type="InterPro" id="IPR000847">
    <property type="entry name" value="LysR_HTH_N"/>
</dbReference>
<evidence type="ECO:0000256" key="3">
    <source>
        <dbReference type="ARBA" id="ARBA00023125"/>
    </source>
</evidence>
<keyword evidence="2" id="KW-0805">Transcription regulation</keyword>
<evidence type="ECO:0000256" key="2">
    <source>
        <dbReference type="ARBA" id="ARBA00023015"/>
    </source>
</evidence>
<feature type="domain" description="HTH lysR-type" evidence="5">
    <location>
        <begin position="1"/>
        <end position="64"/>
    </location>
</feature>
<dbReference type="CDD" id="cd08432">
    <property type="entry name" value="PBP2_GcdR_TrpI_HvrB_AmpR_like"/>
    <property type="match status" value="1"/>
</dbReference>
<sequence length="308" mass="34201">MKFQSPSLVELHAFLAVCRHGSFRQAADTLCVSQGAVSRAVQRLEQHLDGCRLFERTSMGVNLTERGRQLRDLTERHVMGLEAASQAFARTSESHPVRLSVIPTLGTQWLIPRLPAFRSQHPEVRIELRQFKYDDNFTRSDVDCWIDVKRPSRPWPDHVQATYLLGNELVPVCAPELRAQFAVPSDLLSATLLHHIGFPDNWQRWFQAVGVTAAPTLGPGFDLSINLIVAAKAGMGVAIVPHCLAERELRAGELVLLSETSVASDRGYFFCSHQDSRASAAQAVFFEWLKGQAEITNRACGDAASDVD</sequence>
<dbReference type="PROSITE" id="PS50931">
    <property type="entry name" value="HTH_LYSR"/>
    <property type="match status" value="1"/>
</dbReference>
<dbReference type="Pfam" id="PF00126">
    <property type="entry name" value="HTH_1"/>
    <property type="match status" value="1"/>
</dbReference>